<comment type="caution">
    <text evidence="1">The sequence shown here is derived from an EMBL/GenBank/DDBJ whole genome shotgun (WGS) entry which is preliminary data.</text>
</comment>
<name>A0A162NWN6_BACCE</name>
<dbReference type="RefSeq" id="WP_063262985.1">
    <property type="nucleotide sequence ID" value="NZ_LJKE01000104.1"/>
</dbReference>
<dbReference type="AlphaFoldDB" id="A0A162NWN6"/>
<protein>
    <submittedName>
        <fullName evidence="1">Uncharacterized protein</fullName>
    </submittedName>
</protein>
<sequence>MKNGNGSLKGRVNMTEKRINFLLASLQVRAKIVLRKNDADYLCLLEVAKTFLEEEGIEFVVKELENQTEIVKLPY</sequence>
<evidence type="ECO:0000313" key="2">
    <source>
        <dbReference type="Proteomes" id="UP000076482"/>
    </source>
</evidence>
<accession>A0A162NWN6</accession>
<organism evidence="1 2">
    <name type="scientific">Bacillus cereus</name>
    <dbReference type="NCBI Taxonomy" id="1396"/>
    <lineage>
        <taxon>Bacteria</taxon>
        <taxon>Bacillati</taxon>
        <taxon>Bacillota</taxon>
        <taxon>Bacilli</taxon>
        <taxon>Bacillales</taxon>
        <taxon>Bacillaceae</taxon>
        <taxon>Bacillus</taxon>
        <taxon>Bacillus cereus group</taxon>
    </lineage>
</organism>
<proteinExistence type="predicted"/>
<dbReference type="PATRIC" id="fig|1396.535.peg.6040"/>
<dbReference type="EMBL" id="LJKE01000104">
    <property type="protein sequence ID" value="KZD55723.1"/>
    <property type="molecule type" value="Genomic_DNA"/>
</dbReference>
<evidence type="ECO:0000313" key="1">
    <source>
        <dbReference type="EMBL" id="KZD55723.1"/>
    </source>
</evidence>
<dbReference type="Proteomes" id="UP000076482">
    <property type="component" value="Unassembled WGS sequence"/>
</dbReference>
<reference evidence="1 2" key="1">
    <citation type="submission" date="2015-09" db="EMBL/GenBank/DDBJ databases">
        <title>Bacillus cereus food isolates.</title>
        <authorList>
            <person name="Boekhorst J."/>
        </authorList>
    </citation>
    <scope>NUCLEOTIDE SEQUENCE [LARGE SCALE GENOMIC DNA]</scope>
    <source>
        <strain evidence="1 2">B4088</strain>
    </source>
</reference>
<gene>
    <name evidence="1" type="ORF">B4088_5468</name>
</gene>